<sequence>MARGSTVVCTVTGNGLKDPDTALKDMPVVSPLPVDPVAVVEQLGLA</sequence>
<organism evidence="1 2">
    <name type="scientific">Mycobacterium kansasii</name>
    <dbReference type="NCBI Taxonomy" id="1768"/>
    <lineage>
        <taxon>Bacteria</taxon>
        <taxon>Bacillati</taxon>
        <taxon>Actinomycetota</taxon>
        <taxon>Actinomycetes</taxon>
        <taxon>Mycobacteriales</taxon>
        <taxon>Mycobacteriaceae</taxon>
        <taxon>Mycobacterium</taxon>
    </lineage>
</organism>
<accession>A0A1V3XLN6</accession>
<dbReference type="EMBL" id="MVBN01000002">
    <property type="protein sequence ID" value="OOK80123.1"/>
    <property type="molecule type" value="Genomic_DNA"/>
</dbReference>
<comment type="caution">
    <text evidence="1">The sequence shown here is derived from an EMBL/GenBank/DDBJ whole genome shotgun (WGS) entry which is preliminary data.</text>
</comment>
<dbReference type="InterPro" id="IPR036052">
    <property type="entry name" value="TrpB-like_PALP_sf"/>
</dbReference>
<dbReference type="Gene3D" id="3.40.50.1100">
    <property type="match status" value="1"/>
</dbReference>
<name>A0A1V3XLN6_MYCKA</name>
<evidence type="ECO:0000313" key="2">
    <source>
        <dbReference type="Proteomes" id="UP000188532"/>
    </source>
</evidence>
<dbReference type="EC" id="4.2.3.1" evidence="1"/>
<reference evidence="1 2" key="1">
    <citation type="submission" date="2017-02" db="EMBL/GenBank/DDBJ databases">
        <title>Complete genome sequences of Mycobacterium kansasii strains isolated from rhesus macaques.</title>
        <authorList>
            <person name="Panda A."/>
            <person name="Nagaraj S."/>
            <person name="Zhao X."/>
            <person name="Tettelin H."/>
            <person name="Detolla L.J."/>
        </authorList>
    </citation>
    <scope>NUCLEOTIDE SEQUENCE [LARGE SCALE GENOMIC DNA]</scope>
    <source>
        <strain evidence="1 2">11-3469</strain>
    </source>
</reference>
<keyword evidence="1" id="KW-0456">Lyase</keyword>
<dbReference type="AlphaFoldDB" id="A0A1V3XLN6"/>
<gene>
    <name evidence="1" type="ORF">BZL29_2130</name>
</gene>
<protein>
    <submittedName>
        <fullName evidence="1">Threonine synthase domain protein</fullName>
        <ecNumber evidence="1">4.2.3.1</ecNumber>
    </submittedName>
</protein>
<evidence type="ECO:0000313" key="1">
    <source>
        <dbReference type="EMBL" id="OOK80123.1"/>
    </source>
</evidence>
<proteinExistence type="predicted"/>
<dbReference type="Proteomes" id="UP000188532">
    <property type="component" value="Unassembled WGS sequence"/>
</dbReference>
<dbReference type="GO" id="GO:0004795">
    <property type="term" value="F:threonine synthase activity"/>
    <property type="evidence" value="ECO:0007669"/>
    <property type="project" value="UniProtKB-EC"/>
</dbReference>
<dbReference type="GO" id="GO:1901605">
    <property type="term" value="P:alpha-amino acid metabolic process"/>
    <property type="evidence" value="ECO:0007669"/>
    <property type="project" value="UniProtKB-ARBA"/>
</dbReference>